<dbReference type="PANTHER" id="PTHR34580:SF3">
    <property type="entry name" value="PROTEIN PAFB"/>
    <property type="match status" value="1"/>
</dbReference>
<dbReference type="InterPro" id="IPR036388">
    <property type="entry name" value="WH-like_DNA-bd_sf"/>
</dbReference>
<accession>A0A2Z4PNL3</accession>
<dbReference type="InterPro" id="IPR036390">
    <property type="entry name" value="WH_DNA-bd_sf"/>
</dbReference>
<name>A0A2Z4PNL3_9GAMM</name>
<evidence type="ECO:0000313" key="4">
    <source>
        <dbReference type="Proteomes" id="UP000249898"/>
    </source>
</evidence>
<dbReference type="InterPro" id="IPR026881">
    <property type="entry name" value="WYL_dom"/>
</dbReference>
<dbReference type="PANTHER" id="PTHR34580">
    <property type="match status" value="1"/>
</dbReference>
<dbReference type="PROSITE" id="PS52050">
    <property type="entry name" value="WYL"/>
    <property type="match status" value="1"/>
</dbReference>
<evidence type="ECO:0000259" key="2">
    <source>
        <dbReference type="Pfam" id="PF13280"/>
    </source>
</evidence>
<evidence type="ECO:0000259" key="1">
    <source>
        <dbReference type="Pfam" id="PF08279"/>
    </source>
</evidence>
<sequence length="233" mass="26647">MSRSQRLLTLIDLLRSHRYPVAGKLLAETLSISLRTLYRDIATLQEQGANIEGEAGMGYVLRPGFLLPPLMFNDEEIEALVLGARWVAQRTDSQLSDGAKNALNKIAAVLPLELKNTLDDTSLLIGPSKDTVIDSVNMPEVRLAIRDEKILSITYRDLKDNKTTRRIWPFALGYFDEVRVLVAWCELRQEIRNFRTDRLLTCELEKTRYPTPRHALLKRWRTTLHDTSTTKAN</sequence>
<dbReference type="SUPFAM" id="SSF46785">
    <property type="entry name" value="Winged helix' DNA-binding domain"/>
    <property type="match status" value="1"/>
</dbReference>
<dbReference type="InterPro" id="IPR051534">
    <property type="entry name" value="CBASS_pafABC_assoc_protein"/>
</dbReference>
<protein>
    <submittedName>
        <fullName evidence="3">DNA-binding protein</fullName>
    </submittedName>
</protein>
<dbReference type="Gene3D" id="1.10.10.10">
    <property type="entry name" value="Winged helix-like DNA-binding domain superfamily/Winged helix DNA-binding domain"/>
    <property type="match status" value="1"/>
</dbReference>
<dbReference type="GO" id="GO:0003677">
    <property type="term" value="F:DNA binding"/>
    <property type="evidence" value="ECO:0007669"/>
    <property type="project" value="UniProtKB-KW"/>
</dbReference>
<dbReference type="RefSeq" id="WP_112135578.1">
    <property type="nucleotide sequence ID" value="NZ_CP016181.1"/>
</dbReference>
<feature type="domain" description="WYL" evidence="2">
    <location>
        <begin position="139"/>
        <end position="203"/>
    </location>
</feature>
<dbReference type="AlphaFoldDB" id="A0A2Z4PNL3"/>
<dbReference type="EMBL" id="CP016181">
    <property type="protein sequence ID" value="AWX99091.1"/>
    <property type="molecule type" value="Genomic_DNA"/>
</dbReference>
<proteinExistence type="predicted"/>
<reference evidence="3 4" key="1">
    <citation type="submission" date="2016-06" db="EMBL/GenBank/DDBJ databases">
        <title>The sequenced genome of the ice-adhering bacterium Marinomonas primoryensis, from Antarctica.</title>
        <authorList>
            <person name="Graham L."/>
            <person name="Vance T.D.R."/>
            <person name="Davies P.L."/>
        </authorList>
    </citation>
    <scope>NUCLEOTIDE SEQUENCE [LARGE SCALE GENOMIC DNA]</scope>
    <source>
        <strain evidence="3 4">AceL</strain>
    </source>
</reference>
<dbReference type="Proteomes" id="UP000249898">
    <property type="component" value="Chromosome"/>
</dbReference>
<evidence type="ECO:0000313" key="3">
    <source>
        <dbReference type="EMBL" id="AWX99091.1"/>
    </source>
</evidence>
<dbReference type="InterPro" id="IPR013196">
    <property type="entry name" value="HTH_11"/>
</dbReference>
<feature type="domain" description="Helix-turn-helix type 11" evidence="1">
    <location>
        <begin position="6"/>
        <end position="59"/>
    </location>
</feature>
<dbReference type="Pfam" id="PF08279">
    <property type="entry name" value="HTH_11"/>
    <property type="match status" value="1"/>
</dbReference>
<organism evidence="3 4">
    <name type="scientific">Marinomonas primoryensis</name>
    <dbReference type="NCBI Taxonomy" id="178399"/>
    <lineage>
        <taxon>Bacteria</taxon>
        <taxon>Pseudomonadati</taxon>
        <taxon>Pseudomonadota</taxon>
        <taxon>Gammaproteobacteria</taxon>
        <taxon>Oceanospirillales</taxon>
        <taxon>Oceanospirillaceae</taxon>
        <taxon>Marinomonas</taxon>
    </lineage>
</organism>
<keyword evidence="3" id="KW-0238">DNA-binding</keyword>
<gene>
    <name evidence="3" type="ORF">A8139_03060</name>
</gene>
<dbReference type="Pfam" id="PF13280">
    <property type="entry name" value="WYL"/>
    <property type="match status" value="1"/>
</dbReference>
<dbReference type="OrthoDB" id="9807255at2"/>